<organism evidence="2 3">
    <name type="scientific">Trapa natans</name>
    <name type="common">Water chestnut</name>
    <dbReference type="NCBI Taxonomy" id="22666"/>
    <lineage>
        <taxon>Eukaryota</taxon>
        <taxon>Viridiplantae</taxon>
        <taxon>Streptophyta</taxon>
        <taxon>Embryophyta</taxon>
        <taxon>Tracheophyta</taxon>
        <taxon>Spermatophyta</taxon>
        <taxon>Magnoliopsida</taxon>
        <taxon>eudicotyledons</taxon>
        <taxon>Gunneridae</taxon>
        <taxon>Pentapetalae</taxon>
        <taxon>rosids</taxon>
        <taxon>malvids</taxon>
        <taxon>Myrtales</taxon>
        <taxon>Lythraceae</taxon>
        <taxon>Trapa</taxon>
    </lineage>
</organism>
<sequence>MWGMKASKKKKKKKKKTVKMNYPRGIKNMRMTAVRFQGKHTRFEYNSDDDEVVVVGGEEDEAGEKKL</sequence>
<feature type="compositionally biased region" description="Basic residues" evidence="1">
    <location>
        <begin position="1"/>
        <end position="18"/>
    </location>
</feature>
<dbReference type="Proteomes" id="UP001346149">
    <property type="component" value="Unassembled WGS sequence"/>
</dbReference>
<dbReference type="AlphaFoldDB" id="A0AAN7LRF0"/>
<proteinExistence type="predicted"/>
<comment type="caution">
    <text evidence="2">The sequence shown here is derived from an EMBL/GenBank/DDBJ whole genome shotgun (WGS) entry which is preliminary data.</text>
</comment>
<gene>
    <name evidence="2" type="ORF">SAY86_031213</name>
</gene>
<evidence type="ECO:0000313" key="2">
    <source>
        <dbReference type="EMBL" id="KAK4790800.1"/>
    </source>
</evidence>
<evidence type="ECO:0000313" key="3">
    <source>
        <dbReference type="Proteomes" id="UP001346149"/>
    </source>
</evidence>
<dbReference type="EMBL" id="JAXQNO010000009">
    <property type="protein sequence ID" value="KAK4790800.1"/>
    <property type="molecule type" value="Genomic_DNA"/>
</dbReference>
<evidence type="ECO:0000256" key="1">
    <source>
        <dbReference type="SAM" id="MobiDB-lite"/>
    </source>
</evidence>
<accession>A0AAN7LRF0</accession>
<name>A0AAN7LRF0_TRANT</name>
<protein>
    <submittedName>
        <fullName evidence="2">Uncharacterized protein</fullName>
    </submittedName>
</protein>
<reference evidence="2 3" key="1">
    <citation type="journal article" date="2023" name="Hortic Res">
        <title>Pangenome of water caltrop reveals structural variations and asymmetric subgenome divergence after allopolyploidization.</title>
        <authorList>
            <person name="Zhang X."/>
            <person name="Chen Y."/>
            <person name="Wang L."/>
            <person name="Yuan Y."/>
            <person name="Fang M."/>
            <person name="Shi L."/>
            <person name="Lu R."/>
            <person name="Comes H.P."/>
            <person name="Ma Y."/>
            <person name="Chen Y."/>
            <person name="Huang G."/>
            <person name="Zhou Y."/>
            <person name="Zheng Z."/>
            <person name="Qiu Y."/>
        </authorList>
    </citation>
    <scope>NUCLEOTIDE SEQUENCE [LARGE SCALE GENOMIC DNA]</scope>
    <source>
        <strain evidence="2">F231</strain>
    </source>
</reference>
<keyword evidence="3" id="KW-1185">Reference proteome</keyword>
<feature type="region of interest" description="Disordered" evidence="1">
    <location>
        <begin position="1"/>
        <end position="24"/>
    </location>
</feature>